<name>A0ABS1HC09_9BACL</name>
<keyword evidence="1" id="KW-0238">DNA-binding</keyword>
<dbReference type="SUPFAM" id="SSF53041">
    <property type="entry name" value="Resolvase-like"/>
    <property type="match status" value="1"/>
</dbReference>
<proteinExistence type="predicted"/>
<reference evidence="4 5" key="1">
    <citation type="submission" date="2020-12" db="EMBL/GenBank/DDBJ databases">
        <title>YIM B01967 draft genome.</title>
        <authorList>
            <person name="Yan X."/>
        </authorList>
    </citation>
    <scope>NUCLEOTIDE SEQUENCE [LARGE SCALE GENOMIC DNA]</scope>
    <source>
        <strain evidence="4 5">YIM B01967</strain>
    </source>
</reference>
<accession>A0ABS1HC09</accession>
<dbReference type="InterPro" id="IPR036162">
    <property type="entry name" value="Resolvase-like_N_sf"/>
</dbReference>
<comment type="caution">
    <text evidence="4">The sequence shown here is derived from an EMBL/GenBank/DDBJ whole genome shotgun (WGS) entry which is preliminary data.</text>
</comment>
<gene>
    <name evidence="4" type="ORF">JFL43_19420</name>
</gene>
<organism evidence="4 5">
    <name type="scientific">Viridibacillus soli</name>
    <dbReference type="NCBI Taxonomy" id="2798301"/>
    <lineage>
        <taxon>Bacteria</taxon>
        <taxon>Bacillati</taxon>
        <taxon>Bacillota</taxon>
        <taxon>Bacilli</taxon>
        <taxon>Bacillales</taxon>
        <taxon>Caryophanaceae</taxon>
        <taxon>Viridibacillus</taxon>
    </lineage>
</organism>
<dbReference type="EMBL" id="JAEOAH010000045">
    <property type="protein sequence ID" value="MBK3496989.1"/>
    <property type="molecule type" value="Genomic_DNA"/>
</dbReference>
<evidence type="ECO:0000256" key="2">
    <source>
        <dbReference type="ARBA" id="ARBA00023172"/>
    </source>
</evidence>
<dbReference type="InterPro" id="IPR006119">
    <property type="entry name" value="Resolv_N"/>
</dbReference>
<dbReference type="PANTHER" id="PTHR30461">
    <property type="entry name" value="DNA-INVERTASE FROM LAMBDOID PROPHAGE"/>
    <property type="match status" value="1"/>
</dbReference>
<feature type="domain" description="Resolvase/invertase-type recombinase catalytic" evidence="3">
    <location>
        <begin position="22"/>
        <end position="179"/>
    </location>
</feature>
<dbReference type="Proteomes" id="UP000618943">
    <property type="component" value="Unassembled WGS sequence"/>
</dbReference>
<dbReference type="Gene3D" id="3.40.50.1390">
    <property type="entry name" value="Resolvase, N-terminal catalytic domain"/>
    <property type="match status" value="1"/>
</dbReference>
<evidence type="ECO:0000313" key="5">
    <source>
        <dbReference type="Proteomes" id="UP000618943"/>
    </source>
</evidence>
<dbReference type="RefSeq" id="WP_200750296.1">
    <property type="nucleotide sequence ID" value="NZ_JAEOAH010000045.1"/>
</dbReference>
<dbReference type="SMART" id="SM00857">
    <property type="entry name" value="Resolvase"/>
    <property type="match status" value="1"/>
</dbReference>
<keyword evidence="2" id="KW-0233">DNA recombination</keyword>
<protein>
    <submittedName>
        <fullName evidence="4">Recombinase family protein</fullName>
    </submittedName>
</protein>
<evidence type="ECO:0000259" key="3">
    <source>
        <dbReference type="PROSITE" id="PS51736"/>
    </source>
</evidence>
<evidence type="ECO:0000256" key="1">
    <source>
        <dbReference type="ARBA" id="ARBA00023125"/>
    </source>
</evidence>
<evidence type="ECO:0000313" key="4">
    <source>
        <dbReference type="EMBL" id="MBK3496989.1"/>
    </source>
</evidence>
<dbReference type="PANTHER" id="PTHR30461:SF2">
    <property type="entry name" value="SERINE RECOMBINASE PINE-RELATED"/>
    <property type="match status" value="1"/>
</dbReference>
<dbReference type="PROSITE" id="PS51736">
    <property type="entry name" value="RECOMBINASES_3"/>
    <property type="match status" value="1"/>
</dbReference>
<dbReference type="Pfam" id="PF00239">
    <property type="entry name" value="Resolvase"/>
    <property type="match status" value="1"/>
</dbReference>
<dbReference type="InterPro" id="IPR050639">
    <property type="entry name" value="SSR_resolvase"/>
</dbReference>
<keyword evidence="5" id="KW-1185">Reference proteome</keyword>
<dbReference type="CDD" id="cd00338">
    <property type="entry name" value="Ser_Recombinase"/>
    <property type="match status" value="1"/>
</dbReference>
<sequence length="255" mass="30333">MIIPEFDYKKQYIDFINLYDEFTIVYSRVSSAQQDIQKQILLAEAYINNQKIDPENVIWLKDDDVSANKLSMEDQLELQQLRMLIKQKKSKTILVYSSDRLARNFYEYVALVKEFYEYGVNVIFTSSKQPPFSSKLAIESLYGIFAQVEGQNISTRRTDTNNQFPSNILGFKRVGKRRDTKYIPDDKIQNELKRFFNSITKVKNADDLFDVFIHYKKLLKNKRFDDLLRYLNNPFYCGHMKTTYGYERLPSQLYR</sequence>